<proteinExistence type="predicted"/>
<dbReference type="InterPro" id="IPR009050">
    <property type="entry name" value="Globin-like_sf"/>
</dbReference>
<keyword evidence="4" id="KW-1185">Reference proteome</keyword>
<dbReference type="InterPro" id="IPR000971">
    <property type="entry name" value="Globin"/>
</dbReference>
<dbReference type="PANTHER" id="PTHR43396:SF6">
    <property type="entry name" value="ABL201WP"/>
    <property type="match status" value="1"/>
</dbReference>
<reference evidence="3 4" key="1">
    <citation type="submission" date="2016-03" db="EMBL/GenBank/DDBJ databases">
        <title>Choanephora cucurbitarum.</title>
        <authorList>
            <person name="Min B."/>
            <person name="Park H."/>
            <person name="Park J.-H."/>
            <person name="Shin H.-D."/>
            <person name="Choi I.-G."/>
        </authorList>
    </citation>
    <scope>NUCLEOTIDE SEQUENCE [LARGE SCALE GENOMIC DNA]</scope>
    <source>
        <strain evidence="3 4">KUS-F28377</strain>
    </source>
</reference>
<dbReference type="AlphaFoldDB" id="A0A1C7NFU8"/>
<dbReference type="EMBL" id="LUGH01000210">
    <property type="protein sequence ID" value="OBZ87609.1"/>
    <property type="molecule type" value="Genomic_DNA"/>
</dbReference>
<evidence type="ECO:0000313" key="4">
    <source>
        <dbReference type="Proteomes" id="UP000093000"/>
    </source>
</evidence>
<dbReference type="InterPro" id="IPR012292">
    <property type="entry name" value="Globin/Proto"/>
</dbReference>
<feature type="region of interest" description="Disordered" evidence="1">
    <location>
        <begin position="1"/>
        <end position="51"/>
    </location>
</feature>
<feature type="compositionally biased region" description="Pro residues" evidence="1">
    <location>
        <begin position="34"/>
        <end position="43"/>
    </location>
</feature>
<dbReference type="GO" id="GO:0046210">
    <property type="term" value="P:nitric oxide catabolic process"/>
    <property type="evidence" value="ECO:0007669"/>
    <property type="project" value="TreeGrafter"/>
</dbReference>
<dbReference type="GO" id="GO:0020037">
    <property type="term" value="F:heme binding"/>
    <property type="evidence" value="ECO:0007669"/>
    <property type="project" value="InterPro"/>
</dbReference>
<dbReference type="Pfam" id="PF00042">
    <property type="entry name" value="Globin"/>
    <property type="match status" value="1"/>
</dbReference>
<evidence type="ECO:0000259" key="2">
    <source>
        <dbReference type="PROSITE" id="PS01033"/>
    </source>
</evidence>
<dbReference type="OrthoDB" id="436496at2759"/>
<dbReference type="Proteomes" id="UP000093000">
    <property type="component" value="Unassembled WGS sequence"/>
</dbReference>
<dbReference type="PROSITE" id="PS01033">
    <property type="entry name" value="GLOBIN"/>
    <property type="match status" value="1"/>
</dbReference>
<accession>A0A1C7NFU8</accession>
<dbReference type="PANTHER" id="PTHR43396">
    <property type="entry name" value="FLAVOHEMOPROTEIN"/>
    <property type="match status" value="1"/>
</dbReference>
<name>A0A1C7NFU8_9FUNG</name>
<gene>
    <name evidence="3" type="ORF">A0J61_04340</name>
</gene>
<dbReference type="GO" id="GO:0019825">
    <property type="term" value="F:oxygen binding"/>
    <property type="evidence" value="ECO:0007669"/>
    <property type="project" value="InterPro"/>
</dbReference>
<evidence type="ECO:0000313" key="3">
    <source>
        <dbReference type="EMBL" id="OBZ87609.1"/>
    </source>
</evidence>
<comment type="caution">
    <text evidence="3">The sequence shown here is derived from an EMBL/GenBank/DDBJ whole genome shotgun (WGS) entry which is preliminary data.</text>
</comment>
<feature type="domain" description="Globin" evidence="2">
    <location>
        <begin position="71"/>
        <end position="258"/>
    </location>
</feature>
<dbReference type="GO" id="GO:0008941">
    <property type="term" value="F:nitric oxide dioxygenase NAD(P)H activity"/>
    <property type="evidence" value="ECO:0007669"/>
    <property type="project" value="TreeGrafter"/>
</dbReference>
<dbReference type="GO" id="GO:0071949">
    <property type="term" value="F:FAD binding"/>
    <property type="evidence" value="ECO:0007669"/>
    <property type="project" value="TreeGrafter"/>
</dbReference>
<dbReference type="GO" id="GO:0071500">
    <property type="term" value="P:cellular response to nitrosative stress"/>
    <property type="evidence" value="ECO:0007669"/>
    <property type="project" value="TreeGrafter"/>
</dbReference>
<protein>
    <recommendedName>
        <fullName evidence="2">Globin domain-containing protein</fullName>
    </recommendedName>
</protein>
<sequence>MSTNGKANSSNPKINSIKKSSGSFRAFRHRFPHPKSPPPSPHPGPHKDMTTRCPMIIAGSSFGSSSTIDQDLSPTQEQIDLVRISWERVSEKRHSTDDRNISPAHAFGLAFYEALFEMEPACCELFANVFQQARALTGMISYIARAPGVTNNNNNNACPTGLDSPPATPTIRDINARKRSEDLEDYEEGDPEWLAQQLRELGARHYFYNVKPHHLELVGPAFAMALKKRLGEEYTTEIGEAWVKANSYAAYNMRIGFESQQAWEEGITTKSSTKKKKTNCVIS</sequence>
<dbReference type="SUPFAM" id="SSF46458">
    <property type="entry name" value="Globin-like"/>
    <property type="match status" value="2"/>
</dbReference>
<organism evidence="3 4">
    <name type="scientific">Choanephora cucurbitarum</name>
    <dbReference type="NCBI Taxonomy" id="101091"/>
    <lineage>
        <taxon>Eukaryota</taxon>
        <taxon>Fungi</taxon>
        <taxon>Fungi incertae sedis</taxon>
        <taxon>Mucoromycota</taxon>
        <taxon>Mucoromycotina</taxon>
        <taxon>Mucoromycetes</taxon>
        <taxon>Mucorales</taxon>
        <taxon>Mucorineae</taxon>
        <taxon>Choanephoraceae</taxon>
        <taxon>Choanephoroideae</taxon>
        <taxon>Choanephora</taxon>
    </lineage>
</organism>
<dbReference type="Gene3D" id="1.10.490.10">
    <property type="entry name" value="Globins"/>
    <property type="match status" value="1"/>
</dbReference>
<dbReference type="STRING" id="101091.A0A1C7NFU8"/>
<dbReference type="InParanoid" id="A0A1C7NFU8"/>
<evidence type="ECO:0000256" key="1">
    <source>
        <dbReference type="SAM" id="MobiDB-lite"/>
    </source>
</evidence>
<feature type="compositionally biased region" description="Low complexity" evidence="1">
    <location>
        <begin position="8"/>
        <end position="23"/>
    </location>
</feature>